<name>A0A6I4T257_9SPHN</name>
<protein>
    <submittedName>
        <fullName evidence="1">DUF1993 family protein</fullName>
    </submittedName>
</protein>
<dbReference type="PANTHER" id="PTHR36922:SF1">
    <property type="entry name" value="DUF1993 DOMAIN-CONTAINING PROTEIN"/>
    <property type="match status" value="1"/>
</dbReference>
<reference evidence="1 2" key="1">
    <citation type="submission" date="2019-12" db="EMBL/GenBank/DDBJ databases">
        <title>Genomic-based taxomic classification of the family Erythrobacteraceae.</title>
        <authorList>
            <person name="Xu L."/>
        </authorList>
    </citation>
    <scope>NUCLEOTIDE SEQUENCE [LARGE SCALE GENOMIC DNA]</scope>
    <source>
        <strain evidence="1 2">MCCC 1K01500</strain>
    </source>
</reference>
<dbReference type="Pfam" id="PF09351">
    <property type="entry name" value="DUF1993"/>
    <property type="match status" value="1"/>
</dbReference>
<accession>A0A6I4T257</accession>
<dbReference type="InterPro" id="IPR018531">
    <property type="entry name" value="DUF1993"/>
</dbReference>
<dbReference type="SUPFAM" id="SSF109854">
    <property type="entry name" value="DinB/YfiT-like putative metalloenzymes"/>
    <property type="match status" value="1"/>
</dbReference>
<dbReference type="OrthoDB" id="338237at2"/>
<dbReference type="EMBL" id="WTYM01000062">
    <property type="protein sequence ID" value="MXO61317.1"/>
    <property type="molecule type" value="Genomic_DNA"/>
</dbReference>
<comment type="caution">
    <text evidence="1">The sequence shown here is derived from an EMBL/GenBank/DDBJ whole genome shotgun (WGS) entry which is preliminary data.</text>
</comment>
<dbReference type="Proteomes" id="UP000433652">
    <property type="component" value="Unassembled WGS sequence"/>
</dbReference>
<dbReference type="PANTHER" id="PTHR36922">
    <property type="entry name" value="BLL2446 PROTEIN"/>
    <property type="match status" value="1"/>
</dbReference>
<evidence type="ECO:0000313" key="2">
    <source>
        <dbReference type="Proteomes" id="UP000433652"/>
    </source>
</evidence>
<keyword evidence="2" id="KW-1185">Reference proteome</keyword>
<dbReference type="InterPro" id="IPR034660">
    <property type="entry name" value="DinB/YfiT-like"/>
</dbReference>
<dbReference type="Gene3D" id="1.20.120.450">
    <property type="entry name" value="dinb family like domain"/>
    <property type="match status" value="1"/>
</dbReference>
<dbReference type="RefSeq" id="WP_159798298.1">
    <property type="nucleotide sequence ID" value="NZ_WTYM01000062.1"/>
</dbReference>
<organism evidence="1 2">
    <name type="scientific">Croceibacterium salegens</name>
    <dbReference type="NCBI Taxonomy" id="1737568"/>
    <lineage>
        <taxon>Bacteria</taxon>
        <taxon>Pseudomonadati</taxon>
        <taxon>Pseudomonadota</taxon>
        <taxon>Alphaproteobacteria</taxon>
        <taxon>Sphingomonadales</taxon>
        <taxon>Erythrobacteraceae</taxon>
        <taxon>Croceibacterium</taxon>
    </lineage>
</organism>
<dbReference type="AlphaFoldDB" id="A0A6I4T257"/>
<proteinExistence type="predicted"/>
<evidence type="ECO:0000313" key="1">
    <source>
        <dbReference type="EMBL" id="MXO61317.1"/>
    </source>
</evidence>
<sequence>MSFSLHAATVPSYLQILRGTANWLDKAESFGAESGRSESEMMDARLAPDMFPFNRQVRATAMHSQGAIEGCFKGQFSPDLSPPPDSFAGLKERLGEAIGYLEQLDPAEFETLIGKPMRFVFGSADVPWAADQFLLSFSMPNFYFHTTTAYAIMRAMGCEVGKMDYLAGMRTAK</sequence>
<gene>
    <name evidence="1" type="ORF">GRI89_17370</name>
</gene>